<dbReference type="PROSITE" id="PS51710">
    <property type="entry name" value="G_OBG"/>
    <property type="match status" value="1"/>
</dbReference>
<dbReference type="PRINTS" id="PR00326">
    <property type="entry name" value="GTP1OBG"/>
</dbReference>
<dbReference type="InterPro" id="IPR036726">
    <property type="entry name" value="GTP1_OBG_dom_sf"/>
</dbReference>
<reference evidence="9" key="1">
    <citation type="submission" date="2021-01" db="EMBL/GenBank/DDBJ databases">
        <authorList>
            <person name="Li R."/>
            <person name="Bekaert M."/>
        </authorList>
    </citation>
    <scope>NUCLEOTIDE SEQUENCE</scope>
    <source>
        <strain evidence="9">Farmed</strain>
    </source>
</reference>
<dbReference type="PANTHER" id="PTHR11702:SF43">
    <property type="entry name" value="GTP-BINDING PROTEIN 10"/>
    <property type="match status" value="1"/>
</dbReference>
<gene>
    <name evidence="9" type="ORF">SPHA_25417</name>
</gene>
<evidence type="ECO:0000256" key="4">
    <source>
        <dbReference type="ARBA" id="ARBA00022741"/>
    </source>
</evidence>
<dbReference type="InterPro" id="IPR045086">
    <property type="entry name" value="OBG_GTPase"/>
</dbReference>
<sequence length="378" mass="42704">MVWLSRVFCYYIPNKSKILHQSGFIDTLRVYLKSGAGGQGLPRLGGIGGNGGDIYFQANEKLTLKNMKQKNPSKRYFSETGKDSSKRLIIGKNGGPLEIQVPVGVTIETDSGRVLGELNTPNEKILMIRGGLGGHIDNRFLGQKGKANHVKLVLKLIADIGLVGFPNAGKSTLLRALSFAKPRVAPLPFTTIHPEIGMMEYPDKRQIKVADLPGLIEGSHMNLGMGHKFLRHVERTKLLLFVVDVHGFQLGLEKSKRTAFETLILLNKELELYQPELLSKPAILVLNKVESKKDQETAEYILEKVRKLPDSVKEVEEYMLSNEYVQFEHMMTISAKKKINTSKLKDKLREYLDYYSEQRRLLEMEDTMASRDDRTLNF</sequence>
<evidence type="ECO:0000256" key="3">
    <source>
        <dbReference type="ARBA" id="ARBA00022517"/>
    </source>
</evidence>
<dbReference type="InterPro" id="IPR014100">
    <property type="entry name" value="GTP-bd_Obg/CgtA"/>
</dbReference>
<dbReference type="GO" id="GO:0005525">
    <property type="term" value="F:GTP binding"/>
    <property type="evidence" value="ECO:0007669"/>
    <property type="project" value="UniProtKB-KW"/>
</dbReference>
<comment type="similarity">
    <text evidence="2">Belongs to the TRAFAC class OBG-HflX-like GTPase superfamily. OBG GTPase family.</text>
</comment>
<evidence type="ECO:0000256" key="2">
    <source>
        <dbReference type="ARBA" id="ARBA00007699"/>
    </source>
</evidence>
<name>A0A812BZ95_ACAPH</name>
<keyword evidence="6" id="KW-0539">Nucleus</keyword>
<dbReference type="GO" id="GO:0000287">
    <property type="term" value="F:magnesium ion binding"/>
    <property type="evidence" value="ECO:0007669"/>
    <property type="project" value="InterPro"/>
</dbReference>
<evidence type="ECO:0000256" key="5">
    <source>
        <dbReference type="ARBA" id="ARBA00023134"/>
    </source>
</evidence>
<dbReference type="Gene3D" id="3.40.50.300">
    <property type="entry name" value="P-loop containing nucleotide triphosphate hydrolases"/>
    <property type="match status" value="1"/>
</dbReference>
<keyword evidence="4" id="KW-0547">Nucleotide-binding</keyword>
<feature type="domain" description="Obg" evidence="8">
    <location>
        <begin position="22"/>
        <end position="157"/>
    </location>
</feature>
<accession>A0A812BZ95</accession>
<protein>
    <submittedName>
        <fullName evidence="9">Probable GTP-binding protein OBGM, mitochondrial,GTP-binding protein 10 homolog,GTP-binding protein 10,GTPase Obg</fullName>
    </submittedName>
</protein>
<dbReference type="GO" id="GO:0042254">
    <property type="term" value="P:ribosome biogenesis"/>
    <property type="evidence" value="ECO:0007669"/>
    <property type="project" value="UniProtKB-UniRule"/>
</dbReference>
<evidence type="ECO:0000259" key="8">
    <source>
        <dbReference type="PROSITE" id="PS51883"/>
    </source>
</evidence>
<keyword evidence="5" id="KW-0342">GTP-binding</keyword>
<dbReference type="Pfam" id="PF01018">
    <property type="entry name" value="GTP1_OBG"/>
    <property type="match status" value="1"/>
</dbReference>
<dbReference type="Gene3D" id="2.70.210.12">
    <property type="entry name" value="GTP1/OBG domain"/>
    <property type="match status" value="1"/>
</dbReference>
<dbReference type="OrthoDB" id="347018at2759"/>
<feature type="domain" description="OBG-type G" evidence="7">
    <location>
        <begin position="158"/>
        <end position="353"/>
    </location>
</feature>
<dbReference type="InterPro" id="IPR006073">
    <property type="entry name" value="GTP-bd"/>
</dbReference>
<dbReference type="InterPro" id="IPR006169">
    <property type="entry name" value="GTP1_OBG_dom"/>
</dbReference>
<evidence type="ECO:0000256" key="6">
    <source>
        <dbReference type="ARBA" id="ARBA00023242"/>
    </source>
</evidence>
<dbReference type="PROSITE" id="PS51883">
    <property type="entry name" value="OBG"/>
    <property type="match status" value="1"/>
</dbReference>
<dbReference type="Pfam" id="PF01926">
    <property type="entry name" value="MMR_HSR1"/>
    <property type="match status" value="1"/>
</dbReference>
<evidence type="ECO:0000313" key="9">
    <source>
        <dbReference type="EMBL" id="CAE1246955.1"/>
    </source>
</evidence>
<dbReference type="InterPro" id="IPR031167">
    <property type="entry name" value="G_OBG"/>
</dbReference>
<comment type="subcellular location">
    <subcellularLocation>
        <location evidence="1">Nucleus</location>
        <location evidence="1">Nucleolus</location>
    </subcellularLocation>
</comment>
<dbReference type="GO" id="GO:0005739">
    <property type="term" value="C:mitochondrion"/>
    <property type="evidence" value="ECO:0007669"/>
    <property type="project" value="TreeGrafter"/>
</dbReference>
<dbReference type="AlphaFoldDB" id="A0A812BZ95"/>
<proteinExistence type="inferred from homology"/>
<organism evidence="9 10">
    <name type="scientific">Acanthosepion pharaonis</name>
    <name type="common">Pharaoh cuttlefish</name>
    <name type="synonym">Sepia pharaonis</name>
    <dbReference type="NCBI Taxonomy" id="158019"/>
    <lineage>
        <taxon>Eukaryota</taxon>
        <taxon>Metazoa</taxon>
        <taxon>Spiralia</taxon>
        <taxon>Lophotrochozoa</taxon>
        <taxon>Mollusca</taxon>
        <taxon>Cephalopoda</taxon>
        <taxon>Coleoidea</taxon>
        <taxon>Decapodiformes</taxon>
        <taxon>Sepiida</taxon>
        <taxon>Sepiina</taxon>
        <taxon>Sepiidae</taxon>
        <taxon>Acanthosepion</taxon>
    </lineage>
</organism>
<dbReference type="SUPFAM" id="SSF82051">
    <property type="entry name" value="Obg GTP-binding protein N-terminal domain"/>
    <property type="match status" value="1"/>
</dbReference>
<dbReference type="GO" id="GO:0005730">
    <property type="term" value="C:nucleolus"/>
    <property type="evidence" value="ECO:0007669"/>
    <property type="project" value="UniProtKB-SubCell"/>
</dbReference>
<dbReference type="InterPro" id="IPR027417">
    <property type="entry name" value="P-loop_NTPase"/>
</dbReference>
<dbReference type="SUPFAM" id="SSF52540">
    <property type="entry name" value="P-loop containing nucleoside triphosphate hydrolases"/>
    <property type="match status" value="1"/>
</dbReference>
<dbReference type="EMBL" id="CAHIKZ030000962">
    <property type="protein sequence ID" value="CAE1246955.1"/>
    <property type="molecule type" value="Genomic_DNA"/>
</dbReference>
<dbReference type="Proteomes" id="UP000597762">
    <property type="component" value="Unassembled WGS sequence"/>
</dbReference>
<evidence type="ECO:0000313" key="10">
    <source>
        <dbReference type="Proteomes" id="UP000597762"/>
    </source>
</evidence>
<dbReference type="CDD" id="cd01898">
    <property type="entry name" value="Obg"/>
    <property type="match status" value="1"/>
</dbReference>
<dbReference type="PANTHER" id="PTHR11702">
    <property type="entry name" value="DEVELOPMENTALLY REGULATED GTP-BINDING PROTEIN-RELATED"/>
    <property type="match status" value="1"/>
</dbReference>
<dbReference type="GO" id="GO:0003924">
    <property type="term" value="F:GTPase activity"/>
    <property type="evidence" value="ECO:0007669"/>
    <property type="project" value="InterPro"/>
</dbReference>
<evidence type="ECO:0000256" key="1">
    <source>
        <dbReference type="ARBA" id="ARBA00004604"/>
    </source>
</evidence>
<keyword evidence="3" id="KW-0690">Ribosome biogenesis</keyword>
<evidence type="ECO:0000259" key="7">
    <source>
        <dbReference type="PROSITE" id="PS51710"/>
    </source>
</evidence>
<comment type="caution">
    <text evidence="9">The sequence shown here is derived from an EMBL/GenBank/DDBJ whole genome shotgun (WGS) entry which is preliminary data.</text>
</comment>
<keyword evidence="10" id="KW-1185">Reference proteome</keyword>
<dbReference type="PIRSF" id="PIRSF002401">
    <property type="entry name" value="GTP_bd_Obg/CgtA"/>
    <property type="match status" value="1"/>
</dbReference>